<feature type="compositionally biased region" description="Polar residues" evidence="1">
    <location>
        <begin position="1"/>
        <end position="12"/>
    </location>
</feature>
<evidence type="ECO:0000313" key="2">
    <source>
        <dbReference type="EMBL" id="KAF4633664.1"/>
    </source>
</evidence>
<name>A0A8H4RPF0_9HELO</name>
<organism evidence="2 3">
    <name type="scientific">Cudoniella acicularis</name>
    <dbReference type="NCBI Taxonomy" id="354080"/>
    <lineage>
        <taxon>Eukaryota</taxon>
        <taxon>Fungi</taxon>
        <taxon>Dikarya</taxon>
        <taxon>Ascomycota</taxon>
        <taxon>Pezizomycotina</taxon>
        <taxon>Leotiomycetes</taxon>
        <taxon>Helotiales</taxon>
        <taxon>Tricladiaceae</taxon>
        <taxon>Cudoniella</taxon>
    </lineage>
</organism>
<reference evidence="2 3" key="1">
    <citation type="submission" date="2020-03" db="EMBL/GenBank/DDBJ databases">
        <title>Draft Genome Sequence of Cudoniella acicularis.</title>
        <authorList>
            <person name="Buettner E."/>
            <person name="Kellner H."/>
        </authorList>
    </citation>
    <scope>NUCLEOTIDE SEQUENCE [LARGE SCALE GENOMIC DNA]</scope>
    <source>
        <strain evidence="2 3">DSM 108380</strain>
    </source>
</reference>
<gene>
    <name evidence="2" type="ORF">G7Y89_g4452</name>
</gene>
<dbReference type="InterPro" id="IPR012340">
    <property type="entry name" value="NA-bd_OB-fold"/>
</dbReference>
<dbReference type="SUPFAM" id="SSF50249">
    <property type="entry name" value="Nucleic acid-binding proteins"/>
    <property type="match status" value="1"/>
</dbReference>
<dbReference type="OrthoDB" id="3248508at2759"/>
<dbReference type="AlphaFoldDB" id="A0A8H4RPF0"/>
<comment type="caution">
    <text evidence="2">The sequence shown here is derived from an EMBL/GenBank/DDBJ whole genome shotgun (WGS) entry which is preliminary data.</text>
</comment>
<feature type="region of interest" description="Disordered" evidence="1">
    <location>
        <begin position="1"/>
        <end position="37"/>
    </location>
</feature>
<dbReference type="Proteomes" id="UP000566819">
    <property type="component" value="Unassembled WGS sequence"/>
</dbReference>
<protein>
    <submittedName>
        <fullName evidence="2">Uncharacterized protein</fullName>
    </submittedName>
</protein>
<dbReference type="Gene3D" id="2.40.50.140">
    <property type="entry name" value="Nucleic acid-binding proteins"/>
    <property type="match status" value="1"/>
</dbReference>
<sequence length="429" mass="48603">MPQSYPSIQSFYKRTVPMEKQDGNPQAPPIPGDGFTEEELADTLDPLNRKWNPEREYEELTINQLVPGPKSVTFVGRTLRRRMAYLSMTFLVTANMFPGRVTSDHVMIHTNNSTGWICRTPLEYRKGQPLPGLMTLNSYLRSGHDGVSGAKIAVCVKSIGAKRKIKKKTGSDCELVEVLLFDHTGEVRLSMWNDMGLSPREWQAGKTILLISNPGYRVEYSSKGSLGVVRQTMIEVEPEFPDAQWLRKYAVGLTKKESLCLEFPEGLWDVEAAEYGVYRNFYTLAELDTWVRSDSHQVFSGFINVTIMEMSLVSYHRRNMLMCAECCGVPIYSNALTTPCRNCDKPLKLTLNPKIIGTLLDETGCVAPGKLLWNQRAWEQLFNRTTKEITEMTSDEAKLYEMRMLFLRVHLVVGWEGGVGRLAVLGTMM</sequence>
<dbReference type="InterPro" id="IPR052469">
    <property type="entry name" value="MEIOB"/>
</dbReference>
<dbReference type="PANTHER" id="PTHR21166:SF2">
    <property type="entry name" value="CELL DIVISION CONTROL PROTEIN 24 OB DOMAIN-CONTAINING PROTEIN-RELATED"/>
    <property type="match status" value="1"/>
</dbReference>
<dbReference type="GO" id="GO:0003697">
    <property type="term" value="F:single-stranded DNA binding"/>
    <property type="evidence" value="ECO:0007669"/>
    <property type="project" value="TreeGrafter"/>
</dbReference>
<proteinExistence type="predicted"/>
<dbReference type="GO" id="GO:0008310">
    <property type="term" value="F:single-stranded DNA 3'-5' DNA exonuclease activity"/>
    <property type="evidence" value="ECO:0007669"/>
    <property type="project" value="TreeGrafter"/>
</dbReference>
<dbReference type="EMBL" id="JAAMPI010000242">
    <property type="protein sequence ID" value="KAF4633664.1"/>
    <property type="molecule type" value="Genomic_DNA"/>
</dbReference>
<dbReference type="PANTHER" id="PTHR21166">
    <property type="entry name" value="CELL DIVISION CONTROL PROTEIN 24 OB DOMAIN-CONTAINING PROTEIN-RELATED"/>
    <property type="match status" value="1"/>
</dbReference>
<evidence type="ECO:0000256" key="1">
    <source>
        <dbReference type="SAM" id="MobiDB-lite"/>
    </source>
</evidence>
<evidence type="ECO:0000313" key="3">
    <source>
        <dbReference type="Proteomes" id="UP000566819"/>
    </source>
</evidence>
<dbReference type="GO" id="GO:0000712">
    <property type="term" value="P:resolution of meiotic recombination intermediates"/>
    <property type="evidence" value="ECO:0007669"/>
    <property type="project" value="TreeGrafter"/>
</dbReference>
<keyword evidence="3" id="KW-1185">Reference proteome</keyword>
<accession>A0A8H4RPF0</accession>